<protein>
    <submittedName>
        <fullName evidence="3">Uncharacterized protein</fullName>
    </submittedName>
</protein>
<evidence type="ECO:0000256" key="1">
    <source>
        <dbReference type="SAM" id="Coils"/>
    </source>
</evidence>
<gene>
    <name evidence="3" type="ORF">AUF17_16405</name>
</gene>
<evidence type="ECO:0000313" key="4">
    <source>
        <dbReference type="Proteomes" id="UP000316316"/>
    </source>
</evidence>
<keyword evidence="1" id="KW-0175">Coiled coil</keyword>
<reference evidence="3 4" key="1">
    <citation type="submission" date="2017-10" db="EMBL/GenBank/DDBJ databases">
        <title>FDA dAtabase for Regulatory Grade micrObial Sequences (FDA-ARGOS): Supporting development and validation of Infectious Disease Dx tests.</title>
        <authorList>
            <person name="Campos J."/>
            <person name="Goldberg B."/>
            <person name="Tallon L.J."/>
            <person name="Sadzewicz L."/>
            <person name="Sengamalay N."/>
            <person name="Ott S."/>
            <person name="Godinez A."/>
            <person name="Nagaraj S."/>
            <person name="Vyas G."/>
            <person name="Aluvathingal J."/>
            <person name="Nadendla S."/>
            <person name="Geyer C."/>
            <person name="Nandy P."/>
            <person name="Hobson J."/>
            <person name="Sichtig H."/>
        </authorList>
    </citation>
    <scope>NUCLEOTIDE SEQUENCE [LARGE SCALE GENOMIC DNA]</scope>
    <source>
        <strain evidence="3 4">FDAARGOS_185</strain>
    </source>
</reference>
<dbReference type="EMBL" id="PDXQ01000002">
    <property type="protein sequence ID" value="TRZ28309.1"/>
    <property type="molecule type" value="Genomic_DNA"/>
</dbReference>
<evidence type="ECO:0000256" key="2">
    <source>
        <dbReference type="SAM" id="MobiDB-lite"/>
    </source>
</evidence>
<name>A0A8B5VWY6_ENTAV</name>
<dbReference type="RefSeq" id="WP_049219924.1">
    <property type="nucleotide sequence ID" value="NZ_CAXSQU010000020.1"/>
</dbReference>
<dbReference type="Proteomes" id="UP000316316">
    <property type="component" value="Unassembled WGS sequence"/>
</dbReference>
<accession>A0A8B5VWY6</accession>
<comment type="caution">
    <text evidence="3">The sequence shown here is derived from an EMBL/GenBank/DDBJ whole genome shotgun (WGS) entry which is preliminary data.</text>
</comment>
<dbReference type="AlphaFoldDB" id="A0A8B5VWY6"/>
<organism evidence="3 4">
    <name type="scientific">Enterococcus avium</name>
    <name type="common">Streptococcus avium</name>
    <dbReference type="NCBI Taxonomy" id="33945"/>
    <lineage>
        <taxon>Bacteria</taxon>
        <taxon>Bacillati</taxon>
        <taxon>Bacillota</taxon>
        <taxon>Bacilli</taxon>
        <taxon>Lactobacillales</taxon>
        <taxon>Enterococcaceae</taxon>
        <taxon>Enterococcus</taxon>
    </lineage>
</organism>
<feature type="region of interest" description="Disordered" evidence="2">
    <location>
        <begin position="26"/>
        <end position="47"/>
    </location>
</feature>
<sequence>MKNTNYQLEFSEAAASYVSDITKTLEDKNQDQQVEQKNESPEDVLTRSEVEKMLEDHLSKIENLILNQEKQIDQMDNNIPEAEVIEKTEGFLAKIKEALKEFADTVKYLVGDMTDDARLKVKNGINSRVLCVNSSIKSLGEKIDKKFAIEEKVVRIDPREAKRNAAALEKEKQTKTEATAQPQTDVEINLSKSAEVTFNPPRINQGANLSEKEVNSLTTNSLYDFKKVSEFAFNKRAAEPEHNWQAHQDKFGDRDLSQAWNVFMQDAWNIQAEITPMIGSELASTWEKDYYDFFYEGGKEAYDSSVEKGTQLNYSPEAIQHFEKLYDSQIAKAMQESLADEIIGKHSPAAGKKYSEKIQGDQPLPHEIQETPSQEQKVAASKPNKFEQRMAAAVEKNKMIEKNMAESMDKHIVNEGPTMK</sequence>
<feature type="coiled-coil region" evidence="1">
    <location>
        <begin position="47"/>
        <end position="78"/>
    </location>
</feature>
<evidence type="ECO:0000313" key="3">
    <source>
        <dbReference type="EMBL" id="TRZ28309.1"/>
    </source>
</evidence>
<proteinExistence type="predicted"/>
<feature type="region of interest" description="Disordered" evidence="2">
    <location>
        <begin position="364"/>
        <end position="384"/>
    </location>
</feature>